<evidence type="ECO:0000313" key="4">
    <source>
        <dbReference type="Proteomes" id="UP001204772"/>
    </source>
</evidence>
<evidence type="ECO:0000313" key="3">
    <source>
        <dbReference type="EMBL" id="MCP1386410.1"/>
    </source>
</evidence>
<dbReference type="RefSeq" id="WP_253533249.1">
    <property type="nucleotide sequence ID" value="NZ_JAMZEL010000024.1"/>
</dbReference>
<name>A0ABT1FXB2_9BACT</name>
<feature type="domain" description="Transglycosylase SLT" evidence="2">
    <location>
        <begin position="188"/>
        <end position="253"/>
    </location>
</feature>
<dbReference type="Pfam" id="PF01464">
    <property type="entry name" value="SLT"/>
    <property type="match status" value="1"/>
</dbReference>
<evidence type="ECO:0000259" key="2">
    <source>
        <dbReference type="Pfam" id="PF01464"/>
    </source>
</evidence>
<dbReference type="SUPFAM" id="SSF53955">
    <property type="entry name" value="Lysozyme-like"/>
    <property type="match status" value="1"/>
</dbReference>
<dbReference type="InterPro" id="IPR008258">
    <property type="entry name" value="Transglycosylase_SLT_dom_1"/>
</dbReference>
<dbReference type="EMBL" id="JAMZEL010000024">
    <property type="protein sequence ID" value="MCP1386410.1"/>
    <property type="molecule type" value="Genomic_DNA"/>
</dbReference>
<keyword evidence="1" id="KW-0812">Transmembrane</keyword>
<dbReference type="Proteomes" id="UP001204772">
    <property type="component" value="Unassembled WGS sequence"/>
</dbReference>
<keyword evidence="1" id="KW-1133">Transmembrane helix</keyword>
<accession>A0ABT1FXB2</accession>
<protein>
    <recommendedName>
        <fullName evidence="2">Transglycosylase SLT domain-containing protein</fullName>
    </recommendedName>
</protein>
<comment type="caution">
    <text evidence="3">The sequence shown here is derived from an EMBL/GenBank/DDBJ whole genome shotgun (WGS) entry which is preliminary data.</text>
</comment>
<organism evidence="3 4">
    <name type="scientific">Runella salmonicolor</name>
    <dbReference type="NCBI Taxonomy" id="2950278"/>
    <lineage>
        <taxon>Bacteria</taxon>
        <taxon>Pseudomonadati</taxon>
        <taxon>Bacteroidota</taxon>
        <taxon>Cytophagia</taxon>
        <taxon>Cytophagales</taxon>
        <taxon>Spirosomataceae</taxon>
        <taxon>Runella</taxon>
    </lineage>
</organism>
<gene>
    <name evidence="3" type="ORF">NCI00_28470</name>
</gene>
<proteinExistence type="predicted"/>
<keyword evidence="1" id="KW-0472">Membrane</keyword>
<reference evidence="3 4" key="1">
    <citation type="submission" date="2022-06" db="EMBL/GenBank/DDBJ databases">
        <title>Runella sp. S5 genome sequencing.</title>
        <authorList>
            <person name="Park S."/>
        </authorList>
    </citation>
    <scope>NUCLEOTIDE SEQUENCE [LARGE SCALE GENOMIC DNA]</scope>
    <source>
        <strain evidence="3 4">S5</strain>
    </source>
</reference>
<dbReference type="InterPro" id="IPR023346">
    <property type="entry name" value="Lysozyme-like_dom_sf"/>
</dbReference>
<dbReference type="Gene3D" id="1.10.530.10">
    <property type="match status" value="1"/>
</dbReference>
<evidence type="ECO:0000256" key="1">
    <source>
        <dbReference type="SAM" id="Phobius"/>
    </source>
</evidence>
<feature type="transmembrane region" description="Helical" evidence="1">
    <location>
        <begin position="6"/>
        <end position="24"/>
    </location>
</feature>
<keyword evidence="4" id="KW-1185">Reference proteome</keyword>
<sequence length="292" mass="31875">MNVRKILIAFLVTIAVSVGGILLYRRWKQNRDLVNDETIDGKGYQRALARQWDIQKGIAVSVADGLTGNLTVIQGGTFPLLKVSQEAWTAADRAKNKVLISALVSNYNTVVDEVSELAKVPRWLIYGIMAVENPKGIPTAQINADKATGLMMVTPPTANDTIRIALRKGLLQAGHKEILTEKIGATDTANLLKDKYGVTNHITANDLKDVMLNLMLGAAKLSNLIDKFGTDALHKILACYNQGDYYLSTKGYSSYSLTKLYATAGPHRDYLQKTLGAHGSMDILTNDLGILD</sequence>